<feature type="signal peptide" evidence="2">
    <location>
        <begin position="1"/>
        <end position="27"/>
    </location>
</feature>
<dbReference type="PANTHER" id="PTHR35936">
    <property type="entry name" value="MEMBRANE-BOUND LYTIC MUREIN TRANSGLYCOSYLASE F"/>
    <property type="match status" value="1"/>
</dbReference>
<reference evidence="5" key="1">
    <citation type="journal article" date="2019" name="Int. J. Syst. Evol. Microbiol.">
        <title>The Global Catalogue of Microorganisms (GCM) 10K type strain sequencing project: providing services to taxonomists for standard genome sequencing and annotation.</title>
        <authorList>
            <consortium name="The Broad Institute Genomics Platform"/>
            <consortium name="The Broad Institute Genome Sequencing Center for Infectious Disease"/>
            <person name="Wu L."/>
            <person name="Ma J."/>
        </authorList>
    </citation>
    <scope>NUCLEOTIDE SEQUENCE [LARGE SCALE GENOMIC DNA]</scope>
    <source>
        <strain evidence="5">JCM 16673</strain>
    </source>
</reference>
<dbReference type="Proteomes" id="UP001501353">
    <property type="component" value="Unassembled WGS sequence"/>
</dbReference>
<keyword evidence="1 2" id="KW-0732">Signal</keyword>
<name>A0ABP7SQC8_9BURK</name>
<evidence type="ECO:0000259" key="3">
    <source>
        <dbReference type="SMART" id="SM00062"/>
    </source>
</evidence>
<feature type="chain" id="PRO_5045747095" evidence="2">
    <location>
        <begin position="28"/>
        <end position="277"/>
    </location>
</feature>
<proteinExistence type="predicted"/>
<evidence type="ECO:0000256" key="1">
    <source>
        <dbReference type="ARBA" id="ARBA00022729"/>
    </source>
</evidence>
<gene>
    <name evidence="4" type="ORF">GCM10022212_06490</name>
</gene>
<dbReference type="Gene3D" id="3.40.190.10">
    <property type="entry name" value="Periplasmic binding protein-like II"/>
    <property type="match status" value="3"/>
</dbReference>
<evidence type="ECO:0000313" key="5">
    <source>
        <dbReference type="Proteomes" id="UP001501353"/>
    </source>
</evidence>
<dbReference type="SMART" id="SM00062">
    <property type="entry name" value="PBPb"/>
    <property type="match status" value="1"/>
</dbReference>
<feature type="domain" description="Solute-binding protein family 3/N-terminal" evidence="3">
    <location>
        <begin position="37"/>
        <end position="274"/>
    </location>
</feature>
<dbReference type="RefSeq" id="WP_344761793.1">
    <property type="nucleotide sequence ID" value="NZ_BAAAZE010000005.1"/>
</dbReference>
<evidence type="ECO:0000256" key="2">
    <source>
        <dbReference type="SAM" id="SignalP"/>
    </source>
</evidence>
<sequence>MTIFSRSRIAILTTVACLGLISAPAHADLEKIRKAGVLSVAVYDDYAPFSKKGGAGIDMDLAAALAEKLGLKLSLLPFPAGENLGDDLRNMVWKGHYLGYGPADVMLHVPVDPLLMNQTPQVTIFAPYHVDSVRLVRNIASVPQFNGMPSMAGKKIGVEKISISAMVLLGEENGRYRDDVKIYPTGVDALEKLKAGELDGVLASRSEIESVLRDDPRFEMREVAFQRLPRKGWVAGLAVRKDNAELASALNTAMGELFASGEMIKIFAKYGVQIVKP</sequence>
<keyword evidence="5" id="KW-1185">Reference proteome</keyword>
<dbReference type="EMBL" id="BAAAZE010000005">
    <property type="protein sequence ID" value="GAA4014679.1"/>
    <property type="molecule type" value="Genomic_DNA"/>
</dbReference>
<organism evidence="4 5">
    <name type="scientific">Actimicrobium antarcticum</name>
    <dbReference type="NCBI Taxonomy" id="1051899"/>
    <lineage>
        <taxon>Bacteria</taxon>
        <taxon>Pseudomonadati</taxon>
        <taxon>Pseudomonadota</taxon>
        <taxon>Betaproteobacteria</taxon>
        <taxon>Burkholderiales</taxon>
        <taxon>Oxalobacteraceae</taxon>
        <taxon>Actimicrobium</taxon>
    </lineage>
</organism>
<accession>A0ABP7SQC8</accession>
<comment type="caution">
    <text evidence="4">The sequence shown here is derived from an EMBL/GenBank/DDBJ whole genome shotgun (WGS) entry which is preliminary data.</text>
</comment>
<dbReference type="InterPro" id="IPR001638">
    <property type="entry name" value="Solute-binding_3/MltF_N"/>
</dbReference>
<protein>
    <submittedName>
        <fullName evidence="4">Transporter substrate-binding domain-containing protein</fullName>
    </submittedName>
</protein>
<dbReference type="SUPFAM" id="SSF53850">
    <property type="entry name" value="Periplasmic binding protein-like II"/>
    <property type="match status" value="1"/>
</dbReference>
<evidence type="ECO:0000313" key="4">
    <source>
        <dbReference type="EMBL" id="GAA4014679.1"/>
    </source>
</evidence>